<keyword evidence="3" id="KW-0238">DNA-binding</keyword>
<dbReference type="GO" id="GO:0045881">
    <property type="term" value="P:positive regulation of sporulation resulting in formation of a cellular spore"/>
    <property type="evidence" value="ECO:0007669"/>
    <property type="project" value="TreeGrafter"/>
</dbReference>
<sequence>MSPERPAAKRRGLGMGLSALLGGDAELVNAPVPARPGRGLQTVPVEFLRPSPLQPRKVFHEEELETLADSIREKGVLQPLVVRSPGGAPGYEIVAGERRWRAAQLAGVHEVPVLVRELDDREVLELALVENLQREDLDALEEADAYSRLVGEFGHTQEVIAKAIGKSRSHVANMMRLLGLPEEVRELLQRGALTAGHARALIGAPDPLALAREVVARGLNVRETEELVRRAVTPRKTREKKEPDPNVAEVEQHVGRSLGLAVRIRQQRRGGMVTIRYTDTAQLEALVSKLTFSG</sequence>
<dbReference type="GO" id="GO:0003677">
    <property type="term" value="F:DNA binding"/>
    <property type="evidence" value="ECO:0007669"/>
    <property type="project" value="UniProtKB-KW"/>
</dbReference>
<dbReference type="GO" id="GO:0007059">
    <property type="term" value="P:chromosome segregation"/>
    <property type="evidence" value="ECO:0007669"/>
    <property type="project" value="UniProtKB-KW"/>
</dbReference>
<evidence type="ECO:0000256" key="4">
    <source>
        <dbReference type="ARBA" id="ARBA00025472"/>
    </source>
</evidence>
<dbReference type="SUPFAM" id="SSF110849">
    <property type="entry name" value="ParB/Sulfiredoxin"/>
    <property type="match status" value="1"/>
</dbReference>
<accession>A0AAP4D4P8</accession>
<organism evidence="7 8">
    <name type="scientific">Marinimicrococcus flavescens</name>
    <dbReference type="NCBI Taxonomy" id="3031815"/>
    <lineage>
        <taxon>Bacteria</taxon>
        <taxon>Pseudomonadati</taxon>
        <taxon>Pseudomonadota</taxon>
        <taxon>Alphaproteobacteria</taxon>
        <taxon>Geminicoccales</taxon>
        <taxon>Geminicoccaceae</taxon>
        <taxon>Marinimicrococcus</taxon>
    </lineage>
</organism>
<dbReference type="InterPro" id="IPR036086">
    <property type="entry name" value="ParB/Sulfiredoxin_sf"/>
</dbReference>
<dbReference type="AlphaFoldDB" id="A0AAP4D4P8"/>
<dbReference type="RefSeq" id="WP_327788894.1">
    <property type="nucleotide sequence ID" value="NZ_JARGEQ010000084.1"/>
</dbReference>
<keyword evidence="2" id="KW-0159">Chromosome partition</keyword>
<feature type="compositionally biased region" description="Basic and acidic residues" evidence="5">
    <location>
        <begin position="239"/>
        <end position="252"/>
    </location>
</feature>
<reference evidence="7 8" key="1">
    <citation type="submission" date="2023-03" db="EMBL/GenBank/DDBJ databases">
        <title>YIM 152171 draft genome.</title>
        <authorList>
            <person name="Yang Z."/>
        </authorList>
    </citation>
    <scope>NUCLEOTIDE SEQUENCE [LARGE SCALE GENOMIC DNA]</scope>
    <source>
        <strain evidence="7 8">YIM 152171</strain>
    </source>
</reference>
<comment type="similarity">
    <text evidence="1">Belongs to the ParB family.</text>
</comment>
<dbReference type="FunFam" id="1.10.10.2830:FF:000001">
    <property type="entry name" value="Chromosome partitioning protein ParB"/>
    <property type="match status" value="1"/>
</dbReference>
<dbReference type="InterPro" id="IPR057240">
    <property type="entry name" value="ParB_dimer_C"/>
</dbReference>
<dbReference type="InterPro" id="IPR003115">
    <property type="entry name" value="ParB_N"/>
</dbReference>
<evidence type="ECO:0000256" key="2">
    <source>
        <dbReference type="ARBA" id="ARBA00022829"/>
    </source>
</evidence>
<evidence type="ECO:0000256" key="3">
    <source>
        <dbReference type="ARBA" id="ARBA00023125"/>
    </source>
</evidence>
<feature type="region of interest" description="Disordered" evidence="5">
    <location>
        <begin position="232"/>
        <end position="252"/>
    </location>
</feature>
<dbReference type="CDD" id="cd16393">
    <property type="entry name" value="SPO0J_N"/>
    <property type="match status" value="1"/>
</dbReference>
<dbReference type="Pfam" id="PF02195">
    <property type="entry name" value="ParB_N"/>
    <property type="match status" value="1"/>
</dbReference>
<feature type="domain" description="ParB-like N-terminal" evidence="6">
    <location>
        <begin position="41"/>
        <end position="132"/>
    </location>
</feature>
<evidence type="ECO:0000256" key="1">
    <source>
        <dbReference type="ARBA" id="ARBA00006295"/>
    </source>
</evidence>
<name>A0AAP4D4P8_9PROT</name>
<dbReference type="FunFam" id="3.90.1530.30:FF:000001">
    <property type="entry name" value="Chromosome partitioning protein ParB"/>
    <property type="match status" value="1"/>
</dbReference>
<keyword evidence="8" id="KW-1185">Reference proteome</keyword>
<gene>
    <name evidence="7" type="ORF">PZ740_08785</name>
</gene>
<dbReference type="Pfam" id="PF23552">
    <property type="entry name" value="ParB_C"/>
    <property type="match status" value="1"/>
</dbReference>
<dbReference type="InterPro" id="IPR050336">
    <property type="entry name" value="Chromosome_partition/occlusion"/>
</dbReference>
<dbReference type="EMBL" id="JARGEQ010000084">
    <property type="protein sequence ID" value="MDF1586478.1"/>
    <property type="molecule type" value="Genomic_DNA"/>
</dbReference>
<proteinExistence type="inferred from homology"/>
<evidence type="ECO:0000259" key="6">
    <source>
        <dbReference type="SMART" id="SM00470"/>
    </source>
</evidence>
<dbReference type="Gene3D" id="3.90.1530.30">
    <property type="match status" value="1"/>
</dbReference>
<dbReference type="InterPro" id="IPR004437">
    <property type="entry name" value="ParB/RepB/Spo0J"/>
</dbReference>
<dbReference type="InterPro" id="IPR041468">
    <property type="entry name" value="HTH_ParB/Spo0J"/>
</dbReference>
<comment type="function">
    <text evidence="4">Involved in chromosome partition. Localize to both poles of the predivisional cell following completion of DNA replication. Binds to the DNA origin of replication.</text>
</comment>
<evidence type="ECO:0000313" key="7">
    <source>
        <dbReference type="EMBL" id="MDF1586478.1"/>
    </source>
</evidence>
<dbReference type="GO" id="GO:0005694">
    <property type="term" value="C:chromosome"/>
    <property type="evidence" value="ECO:0007669"/>
    <property type="project" value="TreeGrafter"/>
</dbReference>
<dbReference type="PANTHER" id="PTHR33375">
    <property type="entry name" value="CHROMOSOME-PARTITIONING PROTEIN PARB-RELATED"/>
    <property type="match status" value="1"/>
</dbReference>
<dbReference type="Pfam" id="PF17762">
    <property type="entry name" value="HTH_ParB"/>
    <property type="match status" value="1"/>
</dbReference>
<dbReference type="Proteomes" id="UP001301140">
    <property type="component" value="Unassembled WGS sequence"/>
</dbReference>
<comment type="caution">
    <text evidence="7">The sequence shown here is derived from an EMBL/GenBank/DDBJ whole genome shotgun (WGS) entry which is preliminary data.</text>
</comment>
<dbReference type="PANTHER" id="PTHR33375:SF1">
    <property type="entry name" value="CHROMOSOME-PARTITIONING PROTEIN PARB-RELATED"/>
    <property type="match status" value="1"/>
</dbReference>
<dbReference type="SMART" id="SM00470">
    <property type="entry name" value="ParB"/>
    <property type="match status" value="1"/>
</dbReference>
<protein>
    <submittedName>
        <fullName evidence="7">ParB/RepB/Spo0J family partition protein</fullName>
    </submittedName>
</protein>
<dbReference type="Gene3D" id="1.10.10.2830">
    <property type="match status" value="1"/>
</dbReference>
<evidence type="ECO:0000313" key="8">
    <source>
        <dbReference type="Proteomes" id="UP001301140"/>
    </source>
</evidence>
<evidence type="ECO:0000256" key="5">
    <source>
        <dbReference type="SAM" id="MobiDB-lite"/>
    </source>
</evidence>
<dbReference type="NCBIfam" id="TIGR00180">
    <property type="entry name" value="parB_part"/>
    <property type="match status" value="1"/>
</dbReference>